<keyword evidence="2" id="KW-0808">Transferase</keyword>
<keyword evidence="2" id="KW-0548">Nucleotidyltransferase</keyword>
<evidence type="ECO:0000313" key="2">
    <source>
        <dbReference type="EMBL" id="MBB4613840.1"/>
    </source>
</evidence>
<dbReference type="Gene3D" id="3.40.50.300">
    <property type="entry name" value="P-loop containing nucleotide triphosphate hydrolases"/>
    <property type="match status" value="1"/>
</dbReference>
<dbReference type="Proteomes" id="UP000538566">
    <property type="component" value="Unassembled WGS sequence"/>
</dbReference>
<dbReference type="InterPro" id="IPR027417">
    <property type="entry name" value="P-loop_NTPase"/>
</dbReference>
<evidence type="ECO:0000313" key="3">
    <source>
        <dbReference type="Proteomes" id="UP000538566"/>
    </source>
</evidence>
<reference evidence="2 3" key="1">
    <citation type="submission" date="2020-08" db="EMBL/GenBank/DDBJ databases">
        <title>Genomic Encyclopedia of Type Strains, Phase IV (KMG-IV): sequencing the most valuable type-strain genomes for metagenomic binning, comparative biology and taxonomic classification.</title>
        <authorList>
            <person name="Goeker M."/>
        </authorList>
    </citation>
    <scope>NUCLEOTIDE SEQUENCE [LARGE SCALE GENOMIC DNA]</scope>
    <source>
        <strain evidence="2 3">DSM 17507</strain>
    </source>
</reference>
<feature type="region of interest" description="Disordered" evidence="1">
    <location>
        <begin position="55"/>
        <end position="85"/>
    </location>
</feature>
<dbReference type="Pfam" id="PF13177">
    <property type="entry name" value="DNA_pol3_delta2"/>
    <property type="match status" value="1"/>
</dbReference>
<protein>
    <submittedName>
        <fullName evidence="2">DNA polymerase-3 subunit delta</fullName>
        <ecNumber evidence="2">2.7.7.7</ecNumber>
    </submittedName>
</protein>
<dbReference type="EC" id="2.7.7.7" evidence="2"/>
<keyword evidence="3" id="KW-1185">Reference proteome</keyword>
<dbReference type="PANTHER" id="PTHR11669:SF8">
    <property type="entry name" value="DNA POLYMERASE III SUBUNIT DELTA"/>
    <property type="match status" value="1"/>
</dbReference>
<dbReference type="SUPFAM" id="SSF52540">
    <property type="entry name" value="P-loop containing nucleoside triphosphate hydrolases"/>
    <property type="match status" value="1"/>
</dbReference>
<proteinExistence type="predicted"/>
<dbReference type="RefSeq" id="WP_258537045.1">
    <property type="nucleotide sequence ID" value="NZ_JACHOA010000003.1"/>
</dbReference>
<name>A0A7W7AB93_9SPHN</name>
<accession>A0A7W7AB93</accession>
<evidence type="ECO:0000256" key="1">
    <source>
        <dbReference type="SAM" id="MobiDB-lite"/>
    </source>
</evidence>
<dbReference type="GO" id="GO:0006261">
    <property type="term" value="P:DNA-templated DNA replication"/>
    <property type="evidence" value="ECO:0007669"/>
    <property type="project" value="TreeGrafter"/>
</dbReference>
<dbReference type="GO" id="GO:0003887">
    <property type="term" value="F:DNA-directed DNA polymerase activity"/>
    <property type="evidence" value="ECO:0007669"/>
    <property type="project" value="UniProtKB-EC"/>
</dbReference>
<dbReference type="GO" id="GO:0009360">
    <property type="term" value="C:DNA polymerase III complex"/>
    <property type="evidence" value="ECO:0007669"/>
    <property type="project" value="TreeGrafter"/>
</dbReference>
<sequence length="323" mass="34619">MSNQHLIGHDEAWRVWRSAIAGTRTHHGWILAGREGLGKASFARGAAAELVAEPGVPQPPIESHPDILTLSPLPANDDEAKKRDDGKPYLLKRNISVDQVREIQRRLTTRPTLGRRRAVIIDSADLLEKGAVNALLKSLEEPPVGTFFLLVVHALGRLLPTVRSRCTVVRFHPLSEAEVARALDLAAPGLDIETRRAALAVAGGSPGAALAFAEQDLGKAQALYARIIEHGDHDLSLRGALSGAIGARPDRERLAAAIEAARMTVVGALSKVDDAGRLRLAEAHARLVRLAGEAPIYNFDPSMLMMEIGSLLASAAPTREGAR</sequence>
<dbReference type="AlphaFoldDB" id="A0A7W7AB93"/>
<dbReference type="InterPro" id="IPR050238">
    <property type="entry name" value="DNA_Rep/Repair_Clamp_Loader"/>
</dbReference>
<dbReference type="PANTHER" id="PTHR11669">
    <property type="entry name" value="REPLICATION FACTOR C / DNA POLYMERASE III GAMMA-TAU SUBUNIT"/>
    <property type="match status" value="1"/>
</dbReference>
<comment type="caution">
    <text evidence="2">The sequence shown here is derived from an EMBL/GenBank/DDBJ whole genome shotgun (WGS) entry which is preliminary data.</text>
</comment>
<gene>
    <name evidence="2" type="ORF">GGR37_002115</name>
</gene>
<organism evidence="2 3">
    <name type="scientific">Novosphingobium taihuense</name>
    <dbReference type="NCBI Taxonomy" id="260085"/>
    <lineage>
        <taxon>Bacteria</taxon>
        <taxon>Pseudomonadati</taxon>
        <taxon>Pseudomonadota</taxon>
        <taxon>Alphaproteobacteria</taxon>
        <taxon>Sphingomonadales</taxon>
        <taxon>Sphingomonadaceae</taxon>
        <taxon>Novosphingobium</taxon>
    </lineage>
</organism>
<dbReference type="EMBL" id="JACHOA010000003">
    <property type="protein sequence ID" value="MBB4613840.1"/>
    <property type="molecule type" value="Genomic_DNA"/>
</dbReference>